<dbReference type="AlphaFoldDB" id="A0A2K2UBQ6"/>
<comment type="caution">
    <text evidence="1">The sequence shown here is derived from an EMBL/GenBank/DDBJ whole genome shotgun (WGS) entry which is preliminary data.</text>
</comment>
<sequence length="73" mass="8542">MGQDFLKIARSVSGYQSTDIARIIGLDPYTYRQLELHPDRINLHMIELILPNLNRYSVRIIHDAVDDIFLPFE</sequence>
<proteinExistence type="predicted"/>
<dbReference type="RefSeq" id="WP_103264818.1">
    <property type="nucleotide sequence ID" value="NZ_CABMLE010000005.1"/>
</dbReference>
<accession>A0A2K2UBQ6</accession>
<dbReference type="Proteomes" id="UP000236197">
    <property type="component" value="Unassembled WGS sequence"/>
</dbReference>
<name>A0A2K2UBQ6_9ACTN</name>
<evidence type="ECO:0000313" key="2">
    <source>
        <dbReference type="Proteomes" id="UP000236197"/>
    </source>
</evidence>
<protein>
    <recommendedName>
        <fullName evidence="3">XRE family transcriptional regulator</fullName>
    </recommendedName>
</protein>
<dbReference type="EMBL" id="PPEK01000005">
    <property type="protein sequence ID" value="PNV67765.1"/>
    <property type="molecule type" value="Genomic_DNA"/>
</dbReference>
<evidence type="ECO:0008006" key="3">
    <source>
        <dbReference type="Google" id="ProtNLM"/>
    </source>
</evidence>
<gene>
    <name evidence="1" type="ORF">C2L71_05655</name>
</gene>
<organism evidence="1 2">
    <name type="scientific">Enteroscipio rubneri</name>
    <dbReference type="NCBI Taxonomy" id="2070686"/>
    <lineage>
        <taxon>Bacteria</taxon>
        <taxon>Bacillati</taxon>
        <taxon>Actinomycetota</taxon>
        <taxon>Coriobacteriia</taxon>
        <taxon>Eggerthellales</taxon>
        <taxon>Eggerthellaceae</taxon>
        <taxon>Enteroscipio</taxon>
    </lineage>
</organism>
<evidence type="ECO:0000313" key="1">
    <source>
        <dbReference type="EMBL" id="PNV67765.1"/>
    </source>
</evidence>
<keyword evidence="2" id="KW-1185">Reference proteome</keyword>
<reference evidence="2" key="1">
    <citation type="submission" date="2018-01" db="EMBL/GenBank/DDBJ databases">
        <title>Rubneribacter badeniensis gen. nov., sp. nov., and Colonibacter rubneri, gen. nov., sp. nov., WGS of new members of the Eggerthellaceae.</title>
        <authorList>
            <person name="Danylec N."/>
            <person name="Stoll D.A."/>
            <person name="Doetsch A."/>
            <person name="Kulling S.E."/>
            <person name="Huch M."/>
        </authorList>
    </citation>
    <scope>NUCLEOTIDE SEQUENCE [LARGE SCALE GENOMIC DNA]</scope>
    <source>
        <strain evidence="2">ResAG-96</strain>
    </source>
</reference>